<dbReference type="InterPro" id="IPR046347">
    <property type="entry name" value="bZIP_sf"/>
</dbReference>
<reference evidence="14" key="3">
    <citation type="submission" date="2025-09" db="UniProtKB">
        <authorList>
            <consortium name="Ensembl"/>
        </authorList>
    </citation>
    <scope>IDENTIFICATION</scope>
</reference>
<dbReference type="InParanoid" id="A0A667Y7Y6"/>
<feature type="compositionally biased region" description="Low complexity" evidence="12">
    <location>
        <begin position="172"/>
        <end position="204"/>
    </location>
</feature>
<dbReference type="SUPFAM" id="SSF57959">
    <property type="entry name" value="Leucine zipper domain"/>
    <property type="match status" value="1"/>
</dbReference>
<dbReference type="Ensembl" id="ENSMMDT00005023192.1">
    <property type="protein sequence ID" value="ENSMMDP00005022693.1"/>
    <property type="gene ID" value="ENSMMDG00005011007.1"/>
</dbReference>
<dbReference type="GO" id="GO:0000977">
    <property type="term" value="F:RNA polymerase II transcription regulatory region sequence-specific DNA binding"/>
    <property type="evidence" value="ECO:0007669"/>
    <property type="project" value="TreeGrafter"/>
</dbReference>
<keyword evidence="8" id="KW-0010">Activator</keyword>
<dbReference type="GO" id="GO:0048511">
    <property type="term" value="P:rhythmic process"/>
    <property type="evidence" value="ECO:0007669"/>
    <property type="project" value="UniProtKB-KW"/>
</dbReference>
<dbReference type="FunCoup" id="A0A667Y7Y6">
    <property type="interactions" value="787"/>
</dbReference>
<proteinExistence type="inferred from homology"/>
<evidence type="ECO:0000256" key="8">
    <source>
        <dbReference type="ARBA" id="ARBA00023159"/>
    </source>
</evidence>
<evidence type="ECO:0000256" key="3">
    <source>
        <dbReference type="ARBA" id="ARBA00018846"/>
    </source>
</evidence>
<dbReference type="GO" id="GO:0042981">
    <property type="term" value="P:regulation of apoptotic process"/>
    <property type="evidence" value="ECO:0007669"/>
    <property type="project" value="UniProtKB-ARBA"/>
</dbReference>
<dbReference type="GO" id="GO:1990589">
    <property type="term" value="C:ATF4-CREB1 transcription factor complex"/>
    <property type="evidence" value="ECO:0007669"/>
    <property type="project" value="TreeGrafter"/>
</dbReference>
<dbReference type="GO" id="GO:0001228">
    <property type="term" value="F:DNA-binding transcription activator activity, RNA polymerase II-specific"/>
    <property type="evidence" value="ECO:0007669"/>
    <property type="project" value="TreeGrafter"/>
</dbReference>
<feature type="compositionally biased region" description="Basic and acidic residues" evidence="12">
    <location>
        <begin position="377"/>
        <end position="392"/>
    </location>
</feature>
<dbReference type="Pfam" id="PF00170">
    <property type="entry name" value="bZIP_1"/>
    <property type="match status" value="1"/>
</dbReference>
<feature type="compositionally biased region" description="Low complexity" evidence="12">
    <location>
        <begin position="48"/>
        <end position="68"/>
    </location>
</feature>
<dbReference type="Gene3D" id="1.20.5.170">
    <property type="match status" value="1"/>
</dbReference>
<evidence type="ECO:0000256" key="12">
    <source>
        <dbReference type="SAM" id="MobiDB-lite"/>
    </source>
</evidence>
<evidence type="ECO:0000256" key="6">
    <source>
        <dbReference type="ARBA" id="ARBA00023108"/>
    </source>
</evidence>
<feature type="compositionally biased region" description="Basic and acidic residues" evidence="12">
    <location>
        <begin position="37"/>
        <end position="47"/>
    </location>
</feature>
<organism evidence="14 15">
    <name type="scientific">Myripristis murdjan</name>
    <name type="common">pinecone soldierfish</name>
    <dbReference type="NCBI Taxonomy" id="586833"/>
    <lineage>
        <taxon>Eukaryota</taxon>
        <taxon>Metazoa</taxon>
        <taxon>Chordata</taxon>
        <taxon>Craniata</taxon>
        <taxon>Vertebrata</taxon>
        <taxon>Euteleostomi</taxon>
        <taxon>Actinopterygii</taxon>
        <taxon>Neopterygii</taxon>
        <taxon>Teleostei</taxon>
        <taxon>Neoteleostei</taxon>
        <taxon>Acanthomorphata</taxon>
        <taxon>Holocentriformes</taxon>
        <taxon>Holocentridae</taxon>
        <taxon>Myripristis</taxon>
    </lineage>
</organism>
<dbReference type="OrthoDB" id="5847285at2759"/>
<dbReference type="GeneTree" id="ENSGT00530000063801"/>
<evidence type="ECO:0000256" key="5">
    <source>
        <dbReference type="ARBA" id="ARBA00023015"/>
    </source>
</evidence>
<feature type="region of interest" description="Disordered" evidence="12">
    <location>
        <begin position="29"/>
        <end position="97"/>
    </location>
</feature>
<dbReference type="InterPro" id="IPR004827">
    <property type="entry name" value="bZIP"/>
</dbReference>
<keyword evidence="9" id="KW-0804">Transcription</keyword>
<dbReference type="PANTHER" id="PTHR13044">
    <property type="entry name" value="ACTIVATING TRANSCRIPTION FACTOR ATF 4/5"/>
    <property type="match status" value="1"/>
</dbReference>
<dbReference type="FunFam" id="1.20.5.170:FF:000021">
    <property type="entry name" value="Cyclic AMP-dependent transcription factor ATF-4"/>
    <property type="match status" value="1"/>
</dbReference>
<protein>
    <recommendedName>
        <fullName evidence="3">Cyclic AMP-dependent transcription factor ATF-4</fullName>
    </recommendedName>
    <alternativeName>
        <fullName evidence="11">Activating transcription factor 4</fullName>
    </alternativeName>
</protein>
<keyword evidence="10" id="KW-0539">Nucleus</keyword>
<dbReference type="PANTHER" id="PTHR13044:SF2">
    <property type="entry name" value="CYCLIC AMP-DEPENDENT TRANSCRIPTION FACTOR ATF-4"/>
    <property type="match status" value="1"/>
</dbReference>
<feature type="region of interest" description="Disordered" evidence="12">
    <location>
        <begin position="308"/>
        <end position="409"/>
    </location>
</feature>
<comment type="subcellular location">
    <subcellularLocation>
        <location evidence="1">Nucleus</location>
    </subcellularLocation>
</comment>
<dbReference type="PROSITE" id="PS50217">
    <property type="entry name" value="BZIP"/>
    <property type="match status" value="1"/>
</dbReference>
<dbReference type="CDD" id="cd14692">
    <property type="entry name" value="bZIP_ATF4"/>
    <property type="match status" value="1"/>
</dbReference>
<keyword evidence="6" id="KW-0090">Biological rhythms</keyword>
<evidence type="ECO:0000256" key="9">
    <source>
        <dbReference type="ARBA" id="ARBA00023163"/>
    </source>
</evidence>
<evidence type="ECO:0000256" key="1">
    <source>
        <dbReference type="ARBA" id="ARBA00004123"/>
    </source>
</evidence>
<reference evidence="14" key="2">
    <citation type="submission" date="2025-08" db="UniProtKB">
        <authorList>
            <consortium name="Ensembl"/>
        </authorList>
    </citation>
    <scope>IDENTIFICATION</scope>
</reference>
<comment type="similarity">
    <text evidence="2">Belongs to the bZIP family.</text>
</comment>
<feature type="region of interest" description="Disordered" evidence="12">
    <location>
        <begin position="172"/>
        <end position="266"/>
    </location>
</feature>
<accession>A0A667Y7Y6</accession>
<dbReference type="AlphaFoldDB" id="A0A667Y7Y6"/>
<feature type="compositionally biased region" description="Pro residues" evidence="12">
    <location>
        <begin position="245"/>
        <end position="259"/>
    </location>
</feature>
<dbReference type="Proteomes" id="UP000472263">
    <property type="component" value="Chromosome 8"/>
</dbReference>
<dbReference type="SMART" id="SM00338">
    <property type="entry name" value="BRLZ"/>
    <property type="match status" value="1"/>
</dbReference>
<evidence type="ECO:0000256" key="10">
    <source>
        <dbReference type="ARBA" id="ARBA00023242"/>
    </source>
</evidence>
<evidence type="ECO:0000256" key="7">
    <source>
        <dbReference type="ARBA" id="ARBA00023125"/>
    </source>
</evidence>
<keyword evidence="5" id="KW-0805">Transcription regulation</keyword>
<evidence type="ECO:0000313" key="14">
    <source>
        <dbReference type="Ensembl" id="ENSMMDP00005022693.1"/>
    </source>
</evidence>
<keyword evidence="4" id="KW-0678">Repressor</keyword>
<dbReference type="PROSITE" id="PS00036">
    <property type="entry name" value="BZIP_BASIC"/>
    <property type="match status" value="1"/>
</dbReference>
<feature type="domain" description="BZIP" evidence="13">
    <location>
        <begin position="383"/>
        <end position="446"/>
    </location>
</feature>
<dbReference type="GO" id="GO:1990590">
    <property type="term" value="C:ATF1-ATF4 transcription factor complex"/>
    <property type="evidence" value="ECO:0007669"/>
    <property type="project" value="TreeGrafter"/>
</dbReference>
<sequence>MTMMMTSSQFGLDDMEALLWGPSSPMADAMGSVLFHSDQEEQPERGRSPGSEGGASLASLSSSPSSLSSPPPFYSPPPSPPALLLHGDKAGTESDLLPLPWLAHPDQLGRTQTVANDSKEDAFGDLDWMTERVDLSEFDLDSLIGSCSPDMESPSSPEDLLASLDCPMELDSLPLPTVPTPALTSLPAPSLPTISTPPLSTASADLSLIQAVDPVSHTNRQEAPSPPPCVPEPQEELEIKSEPVSPSPSSPLVHSPPSPTYTLDLGSEVDVSECEVKPVVATVVPQPLPRIVLSLSSTRIVLVLAPKDEIGGTTTTTVTTTPETVQTSPPASTSSRSPRSRPYPDPKSRASPPSPTTTSVKVKSPRGSAAAGANEKLPVKSVKDKKQKKMEQNKTAATRYRQKKRAEQEALSEEYAELERKNIELTEKADSMAREIQYLKELMEEVRLARIKKGLGADL</sequence>
<name>A0A667Y7Y6_9TELE</name>
<keyword evidence="7" id="KW-0238">DNA-binding</keyword>
<evidence type="ECO:0000256" key="2">
    <source>
        <dbReference type="ARBA" id="ARBA00007163"/>
    </source>
</evidence>
<evidence type="ECO:0000259" key="13">
    <source>
        <dbReference type="PROSITE" id="PS50217"/>
    </source>
</evidence>
<reference evidence="14" key="1">
    <citation type="submission" date="2019-06" db="EMBL/GenBank/DDBJ databases">
        <authorList>
            <consortium name="Wellcome Sanger Institute Data Sharing"/>
        </authorList>
    </citation>
    <scope>NUCLEOTIDE SEQUENCE [LARGE SCALE GENOMIC DNA]</scope>
</reference>
<gene>
    <name evidence="14" type="primary">atf4b</name>
</gene>
<feature type="compositionally biased region" description="Pro residues" evidence="12">
    <location>
        <begin position="69"/>
        <end position="81"/>
    </location>
</feature>
<feature type="compositionally biased region" description="Low complexity" evidence="12">
    <location>
        <begin position="313"/>
        <end position="337"/>
    </location>
</feature>
<evidence type="ECO:0000256" key="11">
    <source>
        <dbReference type="ARBA" id="ARBA00032136"/>
    </source>
</evidence>
<keyword evidence="15" id="KW-1185">Reference proteome</keyword>
<evidence type="ECO:0000256" key="4">
    <source>
        <dbReference type="ARBA" id="ARBA00022491"/>
    </source>
</evidence>
<evidence type="ECO:0000313" key="15">
    <source>
        <dbReference type="Proteomes" id="UP000472263"/>
    </source>
</evidence>